<evidence type="ECO:0000256" key="3">
    <source>
        <dbReference type="ARBA" id="ARBA00022832"/>
    </source>
</evidence>
<feature type="active site" description="Proton donor; for dehydratase activity" evidence="9">
    <location>
        <position position="216"/>
    </location>
</feature>
<keyword evidence="8" id="KW-0511">Multifunctional enzyme</keyword>
<evidence type="ECO:0000256" key="6">
    <source>
        <dbReference type="ARBA" id="ARBA00023098"/>
    </source>
</evidence>
<gene>
    <name evidence="11" type="primary">Fasn</name>
    <name evidence="11" type="ORF">NPIL_323591</name>
</gene>
<reference evidence="11" key="1">
    <citation type="submission" date="2020-08" db="EMBL/GenBank/DDBJ databases">
        <title>Multicomponent nature underlies the extraordinary mechanical properties of spider dragline silk.</title>
        <authorList>
            <person name="Kono N."/>
            <person name="Nakamura H."/>
            <person name="Mori M."/>
            <person name="Yoshida Y."/>
            <person name="Ohtoshi R."/>
            <person name="Malay A.D."/>
            <person name="Moran D.A.P."/>
            <person name="Tomita M."/>
            <person name="Numata K."/>
            <person name="Arakawa K."/>
        </authorList>
    </citation>
    <scope>NUCLEOTIDE SEQUENCE</scope>
</reference>
<keyword evidence="7" id="KW-0275">Fatty acid biosynthesis</keyword>
<dbReference type="PANTHER" id="PTHR43775">
    <property type="entry name" value="FATTY ACID SYNTHASE"/>
    <property type="match status" value="1"/>
</dbReference>
<evidence type="ECO:0000256" key="2">
    <source>
        <dbReference type="ARBA" id="ARBA00022516"/>
    </source>
</evidence>
<dbReference type="GO" id="GO:0016491">
    <property type="term" value="F:oxidoreductase activity"/>
    <property type="evidence" value="ECO:0007669"/>
    <property type="project" value="UniProtKB-KW"/>
</dbReference>
<protein>
    <submittedName>
        <fullName evidence="11">Fatty acid synthase</fullName>
    </submittedName>
</protein>
<evidence type="ECO:0000256" key="8">
    <source>
        <dbReference type="ARBA" id="ARBA00023268"/>
    </source>
</evidence>
<comment type="caution">
    <text evidence="11">The sequence shown here is derived from an EMBL/GenBank/DDBJ whole genome shotgun (WGS) entry which is preliminary data.</text>
</comment>
<keyword evidence="12" id="KW-1185">Reference proteome</keyword>
<dbReference type="AlphaFoldDB" id="A0A8X6TI90"/>
<dbReference type="InterPro" id="IPR050091">
    <property type="entry name" value="PKS_NRPS_Biosynth_Enz"/>
</dbReference>
<proteinExistence type="predicted"/>
<dbReference type="InterPro" id="IPR049900">
    <property type="entry name" value="PKS_mFAS_DH"/>
</dbReference>
<dbReference type="InterPro" id="IPR042104">
    <property type="entry name" value="PKS_dehydratase_sf"/>
</dbReference>
<evidence type="ECO:0000313" key="12">
    <source>
        <dbReference type="Proteomes" id="UP000887013"/>
    </source>
</evidence>
<keyword evidence="5" id="KW-0560">Oxidoreductase</keyword>
<evidence type="ECO:0000313" key="11">
    <source>
        <dbReference type="EMBL" id="GFT20117.1"/>
    </source>
</evidence>
<evidence type="ECO:0000259" key="10">
    <source>
        <dbReference type="PROSITE" id="PS52019"/>
    </source>
</evidence>
<dbReference type="InterPro" id="IPR049552">
    <property type="entry name" value="PKS_DH_N"/>
</dbReference>
<organism evidence="11 12">
    <name type="scientific">Nephila pilipes</name>
    <name type="common">Giant wood spider</name>
    <name type="synonym">Nephila maculata</name>
    <dbReference type="NCBI Taxonomy" id="299642"/>
    <lineage>
        <taxon>Eukaryota</taxon>
        <taxon>Metazoa</taxon>
        <taxon>Ecdysozoa</taxon>
        <taxon>Arthropoda</taxon>
        <taxon>Chelicerata</taxon>
        <taxon>Arachnida</taxon>
        <taxon>Araneae</taxon>
        <taxon>Araneomorphae</taxon>
        <taxon>Entelegynae</taxon>
        <taxon>Araneoidea</taxon>
        <taxon>Nephilidae</taxon>
        <taxon>Nephila</taxon>
    </lineage>
</organism>
<name>A0A8X6TI90_NEPPI</name>
<keyword evidence="1" id="KW-0596">Phosphopantetheine</keyword>
<evidence type="ECO:0000256" key="1">
    <source>
        <dbReference type="ARBA" id="ARBA00022450"/>
    </source>
</evidence>
<dbReference type="PANTHER" id="PTHR43775:SF7">
    <property type="entry name" value="FATTY ACID SYNTHASE"/>
    <property type="match status" value="1"/>
</dbReference>
<evidence type="ECO:0000256" key="9">
    <source>
        <dbReference type="PROSITE-ProRule" id="PRU01363"/>
    </source>
</evidence>
<evidence type="ECO:0000256" key="4">
    <source>
        <dbReference type="ARBA" id="ARBA00022857"/>
    </source>
</evidence>
<keyword evidence="3" id="KW-0276">Fatty acid metabolism</keyword>
<keyword evidence="6" id="KW-0443">Lipid metabolism</keyword>
<dbReference type="Gene3D" id="3.30.70.3290">
    <property type="match status" value="1"/>
</dbReference>
<evidence type="ECO:0000256" key="7">
    <source>
        <dbReference type="ARBA" id="ARBA00023160"/>
    </source>
</evidence>
<dbReference type="EMBL" id="BMAW01059215">
    <property type="protein sequence ID" value="GFT20117.1"/>
    <property type="molecule type" value="Genomic_DNA"/>
</dbReference>
<dbReference type="Gene3D" id="3.10.129.110">
    <property type="entry name" value="Polyketide synthase dehydratase"/>
    <property type="match status" value="1"/>
</dbReference>
<dbReference type="GO" id="GO:0006633">
    <property type="term" value="P:fatty acid biosynthetic process"/>
    <property type="evidence" value="ECO:0007669"/>
    <property type="project" value="UniProtKB-KW"/>
</dbReference>
<dbReference type="GO" id="GO:0004312">
    <property type="term" value="F:fatty acid synthase activity"/>
    <property type="evidence" value="ECO:0007669"/>
    <property type="project" value="TreeGrafter"/>
</dbReference>
<feature type="active site" description="Proton acceptor; for dehydratase activity" evidence="9">
    <location>
        <position position="68"/>
    </location>
</feature>
<feature type="region of interest" description="C-terminal hotdog fold" evidence="9">
    <location>
        <begin position="166"/>
        <end position="289"/>
    </location>
</feature>
<evidence type="ECO:0000256" key="5">
    <source>
        <dbReference type="ARBA" id="ARBA00023002"/>
    </source>
</evidence>
<dbReference type="Proteomes" id="UP000887013">
    <property type="component" value="Unassembled WGS sequence"/>
</dbReference>
<sequence length="289" mass="32892">LYTEGVDPKIERLYPAVQFPVPRGVPSISDLIKWNHSQSYNVPKYTSKTSEFALEFKFDKDDAYILDHKIDGRALFPATGYVYLAWEALASKLQKNSQEMPVVIENFKIYRATVITPQALTKFFVNILDSSGRFEITESRSIVATGIVYESKNLTFQERDPEYTCSNLSVLGSDIYDELKRTGYEYGPCFQGVVECNVEGTAGLVQWRDQWIPFLDALLLFFGLITNEEGFCLPTGALSFKIDPNVLKNSLRSKDDPETKEGNNAYQTQTERSLEEIFLERGVEIGREH</sequence>
<keyword evidence="2" id="KW-0444">Lipid biosynthesis</keyword>
<feature type="non-terminal residue" evidence="11">
    <location>
        <position position="1"/>
    </location>
</feature>
<feature type="region of interest" description="N-terminal hotdog fold" evidence="9">
    <location>
        <begin position="36"/>
        <end position="156"/>
    </location>
</feature>
<feature type="domain" description="PKS/mFAS DH" evidence="10">
    <location>
        <begin position="36"/>
        <end position="289"/>
    </location>
</feature>
<dbReference type="Pfam" id="PF21089">
    <property type="entry name" value="PKS_DH_N"/>
    <property type="match status" value="1"/>
</dbReference>
<dbReference type="OrthoDB" id="329835at2759"/>
<dbReference type="PROSITE" id="PS52019">
    <property type="entry name" value="PKS_MFAS_DH"/>
    <property type="match status" value="1"/>
</dbReference>
<keyword evidence="4" id="KW-0521">NADP</keyword>
<accession>A0A8X6TI90</accession>